<protein>
    <submittedName>
        <fullName evidence="7">Cytochrome c oxidase assembly protein</fullName>
    </submittedName>
</protein>
<evidence type="ECO:0000256" key="6">
    <source>
        <dbReference type="SAM" id="Phobius"/>
    </source>
</evidence>
<keyword evidence="5 6" id="KW-0472">Membrane</keyword>
<feature type="transmembrane region" description="Helical" evidence="6">
    <location>
        <begin position="238"/>
        <end position="256"/>
    </location>
</feature>
<evidence type="ECO:0000256" key="1">
    <source>
        <dbReference type="ARBA" id="ARBA00004651"/>
    </source>
</evidence>
<dbReference type="EMBL" id="CP126981">
    <property type="protein sequence ID" value="WIM89988.1"/>
    <property type="molecule type" value="Genomic_DNA"/>
</dbReference>
<feature type="transmembrane region" description="Helical" evidence="6">
    <location>
        <begin position="480"/>
        <end position="499"/>
    </location>
</feature>
<feature type="transmembrane region" description="Helical" evidence="6">
    <location>
        <begin position="152"/>
        <end position="171"/>
    </location>
</feature>
<dbReference type="Pfam" id="PF09678">
    <property type="entry name" value="Caa3_CtaG"/>
    <property type="match status" value="1"/>
</dbReference>
<feature type="transmembrane region" description="Helical" evidence="6">
    <location>
        <begin position="519"/>
        <end position="536"/>
    </location>
</feature>
<evidence type="ECO:0000313" key="8">
    <source>
        <dbReference type="Proteomes" id="UP001236585"/>
    </source>
</evidence>
<keyword evidence="3 6" id="KW-0812">Transmembrane</keyword>
<feature type="transmembrane region" description="Helical" evidence="6">
    <location>
        <begin position="20"/>
        <end position="44"/>
    </location>
</feature>
<feature type="transmembrane region" description="Helical" evidence="6">
    <location>
        <begin position="64"/>
        <end position="87"/>
    </location>
</feature>
<sequence length="657" mass="69803">MPSSQSSTPEPPARRGSPAWLATGYALAAAGLIGYAVCASARTYLAVGDSYPGIVTAVAERLGLFSAALAGGVTVGGLLYGIVVASPDGRGVIDARAYRAHVAVERSSVVWVLISAAMVIVQAADNAGAAVTRLLGSPVLADAIRVSELSRAWIVVTVAAAVVAAIVRLSLQWVTQCALLLPGFIGVVAVPVSGNAGQGPDHDYSTSAMIVFAAALAALTGLKIMAATNPTVHGFAPHLARIEMVCETAALIYGGLLMSTLTTARDLVDTGYGRAAVAVVTVLTAIWVNDVAALVSARRRAPVGFGNSAQAVAMIAVVALTTSMATQTAPHLLSHRFTTWDVFLGYALPRPPTVSTLLCTWRFDTLIGAGALLLAVVYIAGVIRLRRRGDRWSNGALVAWLAGCLCLLVASSSGVKAYGSAMFSVHMAEHMVLNMFIPVLLVLGGPVSLALRSLRPAGTGAPPGPREWLLWMLHSDLNRFLSHPVSAFVLFVGSLYAVYFTPLFDTLVRYHWGHELMSFHFLLVGHLFFWGIIGIDPGPRRLPFLARLGLLFAVMPFHAFFGIAVMTMTSTIGDRFYRNVDLPWLSSLSADQHLGGAIAWGSSELPVILVVIALVAQWARADRRAATRSDRHADSDYADDELDAYNAMLRELSRNRR</sequence>
<evidence type="ECO:0000313" key="7">
    <source>
        <dbReference type="EMBL" id="WIM89988.1"/>
    </source>
</evidence>
<dbReference type="Proteomes" id="UP001236585">
    <property type="component" value="Chromosome"/>
</dbReference>
<evidence type="ECO:0000256" key="5">
    <source>
        <dbReference type="ARBA" id="ARBA00023136"/>
    </source>
</evidence>
<comment type="subcellular location">
    <subcellularLocation>
        <location evidence="1">Cell membrane</location>
        <topology evidence="1">Multi-pass membrane protein</topology>
    </subcellularLocation>
</comment>
<feature type="transmembrane region" description="Helical" evidence="6">
    <location>
        <begin position="431"/>
        <end position="451"/>
    </location>
</feature>
<keyword evidence="2" id="KW-1003">Cell membrane</keyword>
<feature type="transmembrane region" description="Helical" evidence="6">
    <location>
        <begin position="593"/>
        <end position="616"/>
    </location>
</feature>
<evidence type="ECO:0000256" key="2">
    <source>
        <dbReference type="ARBA" id="ARBA00022475"/>
    </source>
</evidence>
<feature type="transmembrane region" description="Helical" evidence="6">
    <location>
        <begin position="208"/>
        <end position="226"/>
    </location>
</feature>
<organism evidence="7 8">
    <name type="scientific">Candidatus Mycobacterium wuenschmannii</name>
    <dbReference type="NCBI Taxonomy" id="3027808"/>
    <lineage>
        <taxon>Bacteria</taxon>
        <taxon>Bacillati</taxon>
        <taxon>Actinomycetota</taxon>
        <taxon>Actinomycetes</taxon>
        <taxon>Mycobacteriales</taxon>
        <taxon>Mycobacteriaceae</taxon>
        <taxon>Mycobacterium</taxon>
    </lineage>
</organism>
<feature type="transmembrane region" description="Helical" evidence="6">
    <location>
        <begin position="366"/>
        <end position="385"/>
    </location>
</feature>
<dbReference type="RefSeq" id="WP_285190740.1">
    <property type="nucleotide sequence ID" value="NZ_CP126981.1"/>
</dbReference>
<feature type="transmembrane region" description="Helical" evidence="6">
    <location>
        <begin position="309"/>
        <end position="329"/>
    </location>
</feature>
<keyword evidence="8" id="KW-1185">Reference proteome</keyword>
<evidence type="ECO:0000256" key="3">
    <source>
        <dbReference type="ARBA" id="ARBA00022692"/>
    </source>
</evidence>
<feature type="transmembrane region" description="Helical" evidence="6">
    <location>
        <begin position="276"/>
        <end position="297"/>
    </location>
</feature>
<dbReference type="InterPro" id="IPR019108">
    <property type="entry name" value="Caa3_assmbl_CtaG-rel"/>
</dbReference>
<feature type="transmembrane region" description="Helical" evidence="6">
    <location>
        <begin position="397"/>
        <end position="419"/>
    </location>
</feature>
<proteinExistence type="predicted"/>
<feature type="transmembrane region" description="Helical" evidence="6">
    <location>
        <begin position="178"/>
        <end position="196"/>
    </location>
</feature>
<reference evidence="7 8" key="1">
    <citation type="journal article" date="2023" name="Microbiol. Resour. Announc.">
        <title>Complete Genome Sequence of Mycobacterium wuenschmanii, a novel Nontuberculous Mycobacterium Isolated from a captive population of Amazon Milk Frogs.</title>
        <authorList>
            <person name="Hicks J."/>
            <person name="Zeineldin M."/>
            <person name="Ward H."/>
            <person name="Wuenschmann A."/>
            <person name="Camp P."/>
            <person name="Farrell D."/>
            <person name="Lehman K."/>
            <person name="Thacker T."/>
            <person name="Cuthbert E."/>
        </authorList>
    </citation>
    <scope>NUCLEOTIDE SEQUENCE [LARGE SCALE GENOMIC DNA]</scope>
    <source>
        <strain evidence="7 8">Wuenschmanii</strain>
    </source>
</reference>
<evidence type="ECO:0000256" key="4">
    <source>
        <dbReference type="ARBA" id="ARBA00022989"/>
    </source>
</evidence>
<feature type="transmembrane region" description="Helical" evidence="6">
    <location>
        <begin position="548"/>
        <end position="573"/>
    </location>
</feature>
<accession>A0ABY8W281</accession>
<gene>
    <name evidence="7" type="ORF">PT015_11500</name>
</gene>
<name>A0ABY8W281_9MYCO</name>
<keyword evidence="4 6" id="KW-1133">Transmembrane helix</keyword>